<dbReference type="Proteomes" id="UP000238605">
    <property type="component" value="Unassembled WGS sequence"/>
</dbReference>
<evidence type="ECO:0008006" key="3">
    <source>
        <dbReference type="Google" id="ProtNLM"/>
    </source>
</evidence>
<reference evidence="1 2" key="1">
    <citation type="submission" date="2018-02" db="EMBL/GenBank/DDBJ databases">
        <title>Reclassifiation of [Polyangium] brachysporum DSM 7029 as Guopingzhaonella breviflexa gen. nov., sp. nov., a member of the family Comamonadaceae.</title>
        <authorList>
            <person name="Tang B."/>
        </authorList>
    </citation>
    <scope>NUCLEOTIDE SEQUENCE [LARGE SCALE GENOMIC DNA]</scope>
    <source>
        <strain evidence="1 2">BCRC 80649</strain>
    </source>
</reference>
<keyword evidence="2" id="KW-1185">Reference proteome</keyword>
<evidence type="ECO:0000313" key="1">
    <source>
        <dbReference type="EMBL" id="PPE65547.1"/>
    </source>
</evidence>
<sequence length="171" mass="18140">MNLLGPAVLDRVTLALNHVLASEPAATQRLKLHEGRSLRLSFEGWPALLPPPPPAAWTITPAGLLERVELPTDPVGVLELKVDATQPVQLAAQLLSGDRSAVALRGDAELASTLAWLMDNVRWDPEEDLARLFGDAAARPMANTLRSIGAGVQATLKALAPLAQRMGGGPR</sequence>
<name>A0A2S5SSK8_9BURK</name>
<protein>
    <recommendedName>
        <fullName evidence="3">Ubiquinone biosynthesis accessory factor UbiJ</fullName>
    </recommendedName>
</protein>
<gene>
    <name evidence="1" type="ORF">C1704_14070</name>
</gene>
<dbReference type="EMBL" id="PSNX01000013">
    <property type="protein sequence ID" value="PPE65547.1"/>
    <property type="molecule type" value="Genomic_DNA"/>
</dbReference>
<proteinExistence type="predicted"/>
<dbReference type="AlphaFoldDB" id="A0A2S5SSK8"/>
<comment type="caution">
    <text evidence="1">The sequence shown here is derived from an EMBL/GenBank/DDBJ whole genome shotgun (WGS) entry which is preliminary data.</text>
</comment>
<accession>A0A2S5SSK8</accession>
<evidence type="ECO:0000313" key="2">
    <source>
        <dbReference type="Proteomes" id="UP000238605"/>
    </source>
</evidence>
<organism evidence="1 2">
    <name type="scientific">Caldimonas caldifontis</name>
    <dbReference type="NCBI Taxonomy" id="1452508"/>
    <lineage>
        <taxon>Bacteria</taxon>
        <taxon>Pseudomonadati</taxon>
        <taxon>Pseudomonadota</taxon>
        <taxon>Betaproteobacteria</taxon>
        <taxon>Burkholderiales</taxon>
        <taxon>Sphaerotilaceae</taxon>
        <taxon>Caldimonas</taxon>
    </lineage>
</organism>